<organism evidence="3 4">
    <name type="scientific">Candidatus Buchananbacteria bacterium RIFCSPLOWO2_01_FULL_39_33</name>
    <dbReference type="NCBI Taxonomy" id="1797543"/>
    <lineage>
        <taxon>Bacteria</taxon>
        <taxon>Candidatus Buchananiibacteriota</taxon>
    </lineage>
</organism>
<evidence type="ECO:0000256" key="1">
    <source>
        <dbReference type="ARBA" id="ARBA00007637"/>
    </source>
</evidence>
<gene>
    <name evidence="3" type="ORF">A3A02_01605</name>
</gene>
<accession>A0A1G1YJI8</accession>
<proteinExistence type="inferred from homology"/>
<name>A0A1G1YJI8_9BACT</name>
<feature type="domain" description="NAD-dependent epimerase/dehydratase" evidence="2">
    <location>
        <begin position="5"/>
        <end position="237"/>
    </location>
</feature>
<dbReference type="InterPro" id="IPR001509">
    <property type="entry name" value="Epimerase_deHydtase"/>
</dbReference>
<evidence type="ECO:0000259" key="2">
    <source>
        <dbReference type="Pfam" id="PF01370"/>
    </source>
</evidence>
<dbReference type="InterPro" id="IPR036291">
    <property type="entry name" value="NAD(P)-bd_dom_sf"/>
</dbReference>
<dbReference type="Proteomes" id="UP000177376">
    <property type="component" value="Unassembled WGS sequence"/>
</dbReference>
<comment type="similarity">
    <text evidence="1">Belongs to the NAD(P)-dependent epimerase/dehydratase family.</text>
</comment>
<dbReference type="PANTHER" id="PTHR43000">
    <property type="entry name" value="DTDP-D-GLUCOSE 4,6-DEHYDRATASE-RELATED"/>
    <property type="match status" value="1"/>
</dbReference>
<reference evidence="3 4" key="1">
    <citation type="journal article" date="2016" name="Nat. Commun.">
        <title>Thousands of microbial genomes shed light on interconnected biogeochemical processes in an aquifer system.</title>
        <authorList>
            <person name="Anantharaman K."/>
            <person name="Brown C.T."/>
            <person name="Hug L.A."/>
            <person name="Sharon I."/>
            <person name="Castelle C.J."/>
            <person name="Probst A.J."/>
            <person name="Thomas B.C."/>
            <person name="Singh A."/>
            <person name="Wilkins M.J."/>
            <person name="Karaoz U."/>
            <person name="Brodie E.L."/>
            <person name="Williams K.H."/>
            <person name="Hubbard S.S."/>
            <person name="Banfield J.F."/>
        </authorList>
    </citation>
    <scope>NUCLEOTIDE SEQUENCE [LARGE SCALE GENOMIC DNA]</scope>
</reference>
<dbReference type="AlphaFoldDB" id="A0A1G1YJI8"/>
<dbReference type="SUPFAM" id="SSF51735">
    <property type="entry name" value="NAD(P)-binding Rossmann-fold domains"/>
    <property type="match status" value="1"/>
</dbReference>
<protein>
    <recommendedName>
        <fullName evidence="2">NAD-dependent epimerase/dehydratase domain-containing protein</fullName>
    </recommendedName>
</protein>
<sequence>MARKVLVTGGAGFIGSNIAKRLVQDGRRVIVLDNLATGSDSNVPQGAEFIKGDIGDYELVKNILADEVEVVYHLAASASVIIGAKEPVFDLENNVKGTVILLQAMKARGVKKILFPSSSTVYGENELPNQEDSKLNPMSPYAVGKIADEYYLKSYANMYGLEPIIFRIFNAFGPGQDPNNAEQGITGYLIGCLFQDKEFVLQGDGQQTRDYIYIGEVVEAFVRAEKIPAAINQIMNLAGNTRTSLNDWIALIEEAANKKLKIKTGQPDRLADVKHYQADNSQLQQILNFKPTVDFKNQLLKTINWARAQMNK</sequence>
<evidence type="ECO:0000313" key="4">
    <source>
        <dbReference type="Proteomes" id="UP000177376"/>
    </source>
</evidence>
<comment type="caution">
    <text evidence="3">The sequence shown here is derived from an EMBL/GenBank/DDBJ whole genome shotgun (WGS) entry which is preliminary data.</text>
</comment>
<evidence type="ECO:0000313" key="3">
    <source>
        <dbReference type="EMBL" id="OGY52512.1"/>
    </source>
</evidence>
<dbReference type="EMBL" id="MHIM01000017">
    <property type="protein sequence ID" value="OGY52512.1"/>
    <property type="molecule type" value="Genomic_DNA"/>
</dbReference>
<dbReference type="Gene3D" id="3.40.50.720">
    <property type="entry name" value="NAD(P)-binding Rossmann-like Domain"/>
    <property type="match status" value="1"/>
</dbReference>
<dbReference type="Pfam" id="PF01370">
    <property type="entry name" value="Epimerase"/>
    <property type="match status" value="1"/>
</dbReference>